<protein>
    <submittedName>
        <fullName evidence="1">Uncharacterized protein</fullName>
    </submittedName>
</protein>
<dbReference type="Proteomes" id="UP000430692">
    <property type="component" value="Unassembled WGS sequence"/>
</dbReference>
<evidence type="ECO:0000313" key="2">
    <source>
        <dbReference type="Proteomes" id="UP000430692"/>
    </source>
</evidence>
<keyword evidence="2" id="KW-1185">Reference proteome</keyword>
<accession>A0A6I4VZY6</accession>
<dbReference type="RefSeq" id="WP_160802858.1">
    <property type="nucleotide sequence ID" value="NZ_WUUL01000015.1"/>
</dbReference>
<comment type="caution">
    <text evidence="1">The sequence shown here is derived from an EMBL/GenBank/DDBJ whole genome shotgun (WGS) entry which is preliminary data.</text>
</comment>
<dbReference type="AlphaFoldDB" id="A0A6I4VZY6"/>
<dbReference type="EMBL" id="WUUL01000015">
    <property type="protein sequence ID" value="MXQ55505.1"/>
    <property type="molecule type" value="Genomic_DNA"/>
</dbReference>
<proteinExistence type="predicted"/>
<gene>
    <name evidence="1" type="ORF">GSM42_17630</name>
</gene>
<name>A0A6I4VZY6_9BACL</name>
<sequence length="73" mass="8058">MADRHVHTITQKTRKPICIREDENNILTVTVDGQVLADSYQSDDNSVKASFGDLIGKNKPRNVSGRCPACKNS</sequence>
<reference evidence="1 2" key="1">
    <citation type="submission" date="2019-12" db="EMBL/GenBank/DDBJ databases">
        <title>Whole-genome analyses of novel actinobacteria.</title>
        <authorList>
            <person name="Sahin N."/>
            <person name="Saygin H."/>
        </authorList>
    </citation>
    <scope>NUCLEOTIDE SEQUENCE [LARGE SCALE GENOMIC DNA]</scope>
    <source>
        <strain evidence="1 2">KC615</strain>
    </source>
</reference>
<organism evidence="1 2">
    <name type="scientific">Shimazuella alba</name>
    <dbReference type="NCBI Taxonomy" id="2690964"/>
    <lineage>
        <taxon>Bacteria</taxon>
        <taxon>Bacillati</taxon>
        <taxon>Bacillota</taxon>
        <taxon>Bacilli</taxon>
        <taxon>Bacillales</taxon>
        <taxon>Thermoactinomycetaceae</taxon>
        <taxon>Shimazuella</taxon>
    </lineage>
</organism>
<evidence type="ECO:0000313" key="1">
    <source>
        <dbReference type="EMBL" id="MXQ55505.1"/>
    </source>
</evidence>